<dbReference type="Pfam" id="PF00141">
    <property type="entry name" value="peroxidase"/>
    <property type="match status" value="1"/>
</dbReference>
<evidence type="ECO:0000256" key="3">
    <source>
        <dbReference type="ARBA" id="ARBA00012313"/>
    </source>
</evidence>
<keyword evidence="5" id="KW-0349">Heme</keyword>
<dbReference type="GO" id="GO:0046872">
    <property type="term" value="F:metal ion binding"/>
    <property type="evidence" value="ECO:0007669"/>
    <property type="project" value="UniProtKB-KW"/>
</dbReference>
<reference evidence="12" key="1">
    <citation type="submission" date="2022-12" db="EMBL/GenBank/DDBJ databases">
        <title>Draft genome assemblies for two species of Escallonia (Escalloniales).</title>
        <authorList>
            <person name="Chanderbali A."/>
            <person name="Dervinis C."/>
            <person name="Anghel I."/>
            <person name="Soltis D."/>
            <person name="Soltis P."/>
            <person name="Zapata F."/>
        </authorList>
    </citation>
    <scope>NUCLEOTIDE SEQUENCE</scope>
    <source>
        <strain evidence="12">UCBG92.1500</strain>
        <tissue evidence="12">Leaf</tissue>
    </source>
</reference>
<proteinExistence type="inferred from homology"/>
<evidence type="ECO:0000256" key="8">
    <source>
        <dbReference type="ARBA" id="ARBA00023004"/>
    </source>
</evidence>
<dbReference type="PANTHER" id="PTHR31517:SF48">
    <property type="entry name" value="PEROXIDASE 16-RELATED"/>
    <property type="match status" value="1"/>
</dbReference>
<dbReference type="EC" id="1.11.1.7" evidence="3"/>
<dbReference type="GO" id="GO:0140825">
    <property type="term" value="F:lactoperoxidase activity"/>
    <property type="evidence" value="ECO:0007669"/>
    <property type="project" value="UniProtKB-EC"/>
</dbReference>
<keyword evidence="8" id="KW-0408">Iron</keyword>
<keyword evidence="6 9" id="KW-0479">Metal-binding</keyword>
<evidence type="ECO:0000256" key="1">
    <source>
        <dbReference type="ARBA" id="ARBA00000189"/>
    </source>
</evidence>
<dbReference type="InterPro" id="IPR002016">
    <property type="entry name" value="Haem_peroxidase"/>
</dbReference>
<comment type="caution">
    <text evidence="12">The sequence shown here is derived from an EMBL/GenBank/DDBJ whole genome shotgun (WGS) entry which is preliminary data.</text>
</comment>
<organism evidence="12 13">
    <name type="scientific">Escallonia rubra</name>
    <dbReference type="NCBI Taxonomy" id="112253"/>
    <lineage>
        <taxon>Eukaryota</taxon>
        <taxon>Viridiplantae</taxon>
        <taxon>Streptophyta</taxon>
        <taxon>Embryophyta</taxon>
        <taxon>Tracheophyta</taxon>
        <taxon>Spermatophyta</taxon>
        <taxon>Magnoliopsida</taxon>
        <taxon>eudicotyledons</taxon>
        <taxon>Gunneridae</taxon>
        <taxon>Pentapetalae</taxon>
        <taxon>asterids</taxon>
        <taxon>campanulids</taxon>
        <taxon>Escalloniales</taxon>
        <taxon>Escalloniaceae</taxon>
        <taxon>Escallonia</taxon>
    </lineage>
</organism>
<accession>A0AA88U7R4</accession>
<keyword evidence="9" id="KW-0106">Calcium</keyword>
<dbReference type="Gene3D" id="1.10.420.10">
    <property type="entry name" value="Peroxidase, domain 2"/>
    <property type="match status" value="1"/>
</dbReference>
<evidence type="ECO:0000256" key="2">
    <source>
        <dbReference type="ARBA" id="ARBA00001970"/>
    </source>
</evidence>
<dbReference type="SUPFAM" id="SSF48113">
    <property type="entry name" value="Heme-dependent peroxidases"/>
    <property type="match status" value="1"/>
</dbReference>
<evidence type="ECO:0000313" key="12">
    <source>
        <dbReference type="EMBL" id="KAK2971851.1"/>
    </source>
</evidence>
<evidence type="ECO:0000256" key="6">
    <source>
        <dbReference type="ARBA" id="ARBA00022723"/>
    </source>
</evidence>
<evidence type="ECO:0000256" key="4">
    <source>
        <dbReference type="ARBA" id="ARBA00022559"/>
    </source>
</evidence>
<keyword evidence="13" id="KW-1185">Reference proteome</keyword>
<sequence length="122" mass="13644">MTTRLYNFNGKNVSDPSINPKFLEELKAKCPMNGDANLRIPLDNVSSQTFDGRIFRNIRAGFAVIASDARLYDDNITKRIVDSYLGGSSFLQDFPKAMVKMGQIGVKTGLMGEIRRKCNSFN</sequence>
<dbReference type="PROSITE" id="PS50873">
    <property type="entry name" value="PEROXIDASE_4"/>
    <property type="match status" value="1"/>
</dbReference>
<feature type="domain" description="Plant heme peroxidase family profile" evidence="11">
    <location>
        <begin position="1"/>
        <end position="122"/>
    </location>
</feature>
<comment type="cofactor">
    <cofactor evidence="9">
        <name>Ca(2+)</name>
        <dbReference type="ChEBI" id="CHEBI:29108"/>
    </cofactor>
    <text evidence="9">Binds 2 calcium ions per subunit.</text>
</comment>
<comment type="similarity">
    <text evidence="10">Belongs to the peroxidase family.</text>
</comment>
<name>A0AA88U7R4_9ASTE</name>
<comment type="cofactor">
    <cofactor evidence="2">
        <name>heme b</name>
        <dbReference type="ChEBI" id="CHEBI:60344"/>
    </cofactor>
</comment>
<dbReference type="PANTHER" id="PTHR31517">
    <property type="match status" value="1"/>
</dbReference>
<feature type="binding site" evidence="9">
    <location>
        <position position="43"/>
    </location>
    <ligand>
        <name>Ca(2+)</name>
        <dbReference type="ChEBI" id="CHEBI:29108"/>
        <label>2</label>
    </ligand>
</feature>
<keyword evidence="4" id="KW-0575">Peroxidase</keyword>
<evidence type="ECO:0000256" key="9">
    <source>
        <dbReference type="PIRSR" id="PIRSR600823-3"/>
    </source>
</evidence>
<dbReference type="InterPro" id="IPR000823">
    <property type="entry name" value="Peroxidase_pln"/>
</dbReference>
<dbReference type="Gene3D" id="1.10.520.10">
    <property type="match status" value="1"/>
</dbReference>
<keyword evidence="7" id="KW-0560">Oxidoreductase</keyword>
<dbReference type="PRINTS" id="PR00461">
    <property type="entry name" value="PLPEROXIDASE"/>
</dbReference>
<dbReference type="GO" id="GO:0006979">
    <property type="term" value="P:response to oxidative stress"/>
    <property type="evidence" value="ECO:0007669"/>
    <property type="project" value="InterPro"/>
</dbReference>
<feature type="binding site" evidence="9">
    <location>
        <position position="51"/>
    </location>
    <ligand>
        <name>Ca(2+)</name>
        <dbReference type="ChEBI" id="CHEBI:29108"/>
        <label>2</label>
    </ligand>
</feature>
<evidence type="ECO:0000259" key="11">
    <source>
        <dbReference type="PROSITE" id="PS50873"/>
    </source>
</evidence>
<evidence type="ECO:0000256" key="10">
    <source>
        <dbReference type="RuleBase" id="RU004241"/>
    </source>
</evidence>
<protein>
    <recommendedName>
        <fullName evidence="3">peroxidase</fullName>
        <ecNumber evidence="3">1.11.1.7</ecNumber>
    </recommendedName>
</protein>
<evidence type="ECO:0000256" key="7">
    <source>
        <dbReference type="ARBA" id="ARBA00023002"/>
    </source>
</evidence>
<dbReference type="InterPro" id="IPR010255">
    <property type="entry name" value="Haem_peroxidase_sf"/>
</dbReference>
<evidence type="ECO:0000256" key="5">
    <source>
        <dbReference type="ARBA" id="ARBA00022617"/>
    </source>
</evidence>
<comment type="catalytic activity">
    <reaction evidence="1">
        <text>2 a phenolic donor + H2O2 = 2 a phenolic radical donor + 2 H2O</text>
        <dbReference type="Rhea" id="RHEA:56136"/>
        <dbReference type="ChEBI" id="CHEBI:15377"/>
        <dbReference type="ChEBI" id="CHEBI:16240"/>
        <dbReference type="ChEBI" id="CHEBI:139520"/>
        <dbReference type="ChEBI" id="CHEBI:139521"/>
        <dbReference type="EC" id="1.11.1.7"/>
    </reaction>
</comment>
<dbReference type="AlphaFoldDB" id="A0AA88U7R4"/>
<gene>
    <name evidence="12" type="ORF">RJ640_027011</name>
</gene>
<dbReference type="GO" id="GO:0020037">
    <property type="term" value="F:heme binding"/>
    <property type="evidence" value="ECO:0007669"/>
    <property type="project" value="InterPro"/>
</dbReference>
<dbReference type="Proteomes" id="UP001187471">
    <property type="component" value="Unassembled WGS sequence"/>
</dbReference>
<evidence type="ECO:0000313" key="13">
    <source>
        <dbReference type="Proteomes" id="UP001187471"/>
    </source>
</evidence>
<dbReference type="EMBL" id="JAVXUO010002551">
    <property type="protein sequence ID" value="KAK2971851.1"/>
    <property type="molecule type" value="Genomic_DNA"/>
</dbReference>